<dbReference type="Pfam" id="PF12812">
    <property type="entry name" value="PDZ_1"/>
    <property type="match status" value="1"/>
</dbReference>
<dbReference type="OMA" id="FWGHCVF"/>
<dbReference type="Gene3D" id="2.40.10.10">
    <property type="entry name" value="Trypsin-like serine proteases"/>
    <property type="match status" value="2"/>
</dbReference>
<dbReference type="PANTHER" id="PTHR46366:SF1">
    <property type="entry name" value="PDZ DOMAIN-CONTAINING PROTEIN C1685.05"/>
    <property type="match status" value="1"/>
</dbReference>
<dbReference type="OrthoDB" id="4217619at2759"/>
<dbReference type="Proteomes" id="UP000054408">
    <property type="component" value="Unassembled WGS sequence"/>
</dbReference>
<dbReference type="SUPFAM" id="SSF50156">
    <property type="entry name" value="PDZ domain-like"/>
    <property type="match status" value="4"/>
</dbReference>
<protein>
    <submittedName>
        <fullName evidence="3">Pro-apoptotic serine protease nma111</fullName>
    </submittedName>
</protein>
<name>A0A0L0DUA8_THETB</name>
<dbReference type="InterPro" id="IPR009003">
    <property type="entry name" value="Peptidase_S1_PA"/>
</dbReference>
<evidence type="ECO:0000256" key="1">
    <source>
        <dbReference type="SAM" id="MobiDB-lite"/>
    </source>
</evidence>
<gene>
    <name evidence="3" type="ORF">AMSG_11381</name>
</gene>
<dbReference type="Pfam" id="PF13365">
    <property type="entry name" value="Trypsin_2"/>
    <property type="match status" value="1"/>
</dbReference>
<dbReference type="AlphaFoldDB" id="A0A0L0DUA8"/>
<dbReference type="InterPro" id="IPR043504">
    <property type="entry name" value="Peptidase_S1_PA_chymotrypsin"/>
</dbReference>
<dbReference type="SMART" id="SM00228">
    <property type="entry name" value="PDZ"/>
    <property type="match status" value="4"/>
</dbReference>
<dbReference type="Gene3D" id="2.30.42.10">
    <property type="match status" value="4"/>
</dbReference>
<dbReference type="InterPro" id="IPR001478">
    <property type="entry name" value="PDZ"/>
</dbReference>
<dbReference type="STRING" id="461836.A0A0L0DUA8"/>
<keyword evidence="3" id="KW-0378">Hydrolase</keyword>
<accession>A0A0L0DUA8</accession>
<keyword evidence="3" id="KW-0645">Protease</keyword>
<dbReference type="SUPFAM" id="SSF50494">
    <property type="entry name" value="Trypsin-like serine proteases"/>
    <property type="match status" value="2"/>
</dbReference>
<feature type="compositionally biased region" description="Acidic residues" evidence="1">
    <location>
        <begin position="1"/>
        <end position="11"/>
    </location>
</feature>
<organism evidence="3 4">
    <name type="scientific">Thecamonas trahens ATCC 50062</name>
    <dbReference type="NCBI Taxonomy" id="461836"/>
    <lineage>
        <taxon>Eukaryota</taxon>
        <taxon>Apusozoa</taxon>
        <taxon>Apusomonadida</taxon>
        <taxon>Apusomonadidae</taxon>
        <taxon>Thecamonas</taxon>
    </lineage>
</organism>
<dbReference type="eggNOG" id="KOG1421">
    <property type="taxonomic scope" value="Eukaryota"/>
</dbReference>
<dbReference type="PROSITE" id="PS50106">
    <property type="entry name" value="PDZ"/>
    <property type="match status" value="1"/>
</dbReference>
<feature type="region of interest" description="Disordered" evidence="1">
    <location>
        <begin position="1"/>
        <end position="34"/>
    </location>
</feature>
<dbReference type="GO" id="GO:0008233">
    <property type="term" value="F:peptidase activity"/>
    <property type="evidence" value="ECO:0007669"/>
    <property type="project" value="UniProtKB-KW"/>
</dbReference>
<dbReference type="GeneID" id="25569355"/>
<dbReference type="RefSeq" id="XP_013752732.1">
    <property type="nucleotide sequence ID" value="XM_013897278.1"/>
</dbReference>
<feature type="domain" description="PDZ" evidence="2">
    <location>
        <begin position="254"/>
        <end position="327"/>
    </location>
</feature>
<evidence type="ECO:0000313" key="4">
    <source>
        <dbReference type="Proteomes" id="UP000054408"/>
    </source>
</evidence>
<dbReference type="PANTHER" id="PTHR46366">
    <property type="entry name" value="PRO-APOPTOTIC SERINE PROTEASE NMA111"/>
    <property type="match status" value="1"/>
</dbReference>
<dbReference type="GO" id="GO:0006508">
    <property type="term" value="P:proteolysis"/>
    <property type="evidence" value="ECO:0007669"/>
    <property type="project" value="UniProtKB-KW"/>
</dbReference>
<dbReference type="InterPro" id="IPR036034">
    <property type="entry name" value="PDZ_sf"/>
</dbReference>
<dbReference type="EMBL" id="GL349509">
    <property type="protein sequence ID" value="KNC55914.1"/>
    <property type="molecule type" value="Genomic_DNA"/>
</dbReference>
<keyword evidence="4" id="KW-1185">Reference proteome</keyword>
<reference evidence="3 4" key="1">
    <citation type="submission" date="2010-05" db="EMBL/GenBank/DDBJ databases">
        <title>The Genome Sequence of Thecamonas trahens ATCC 50062.</title>
        <authorList>
            <consortium name="The Broad Institute Genome Sequencing Platform"/>
            <person name="Russ C."/>
            <person name="Cuomo C."/>
            <person name="Shea T."/>
            <person name="Young S.K."/>
            <person name="Zeng Q."/>
            <person name="Koehrsen M."/>
            <person name="Haas B."/>
            <person name="Borodovsky M."/>
            <person name="Guigo R."/>
            <person name="Alvarado L."/>
            <person name="Berlin A."/>
            <person name="Bochicchio J."/>
            <person name="Borenstein D."/>
            <person name="Chapman S."/>
            <person name="Chen Z."/>
            <person name="Freedman E."/>
            <person name="Gellesch M."/>
            <person name="Goldberg J."/>
            <person name="Griggs A."/>
            <person name="Gujja S."/>
            <person name="Heilman E."/>
            <person name="Heiman D."/>
            <person name="Hepburn T."/>
            <person name="Howarth C."/>
            <person name="Jen D."/>
            <person name="Larson L."/>
            <person name="Mehta T."/>
            <person name="Park D."/>
            <person name="Pearson M."/>
            <person name="Roberts A."/>
            <person name="Saif S."/>
            <person name="Shenoy N."/>
            <person name="Sisk P."/>
            <person name="Stolte C."/>
            <person name="Sykes S."/>
            <person name="Thomson T."/>
            <person name="Walk T."/>
            <person name="White J."/>
            <person name="Yandava C."/>
            <person name="Burger G."/>
            <person name="Gray M.W."/>
            <person name="Holland P.W.H."/>
            <person name="King N."/>
            <person name="Lang F.B.F."/>
            <person name="Roger A.J."/>
            <person name="Ruiz-Trillo I."/>
            <person name="Lander E."/>
            <person name="Nusbaum C."/>
        </authorList>
    </citation>
    <scope>NUCLEOTIDE SEQUENCE [LARGE SCALE GENOMIC DNA]</scope>
    <source>
        <strain evidence="3 4">ATCC 50062</strain>
    </source>
</reference>
<evidence type="ECO:0000259" key="2">
    <source>
        <dbReference type="PROSITE" id="PS50106"/>
    </source>
</evidence>
<evidence type="ECO:0000313" key="3">
    <source>
        <dbReference type="EMBL" id="KNC55914.1"/>
    </source>
</evidence>
<proteinExistence type="predicted"/>
<dbReference type="InterPro" id="IPR025926">
    <property type="entry name" value="PDZ-like_dom"/>
</dbReference>
<dbReference type="Pfam" id="PF00595">
    <property type="entry name" value="PDZ"/>
    <property type="match status" value="1"/>
</dbReference>
<feature type="compositionally biased region" description="Low complexity" evidence="1">
    <location>
        <begin position="16"/>
        <end position="25"/>
    </location>
</feature>
<sequence>MADYVSDDDEGAPSQAIPTGPAPGAGLPPPSDESAWETTLAGAIPAIVSISFATTVPFSTYRAGASHATGFVVDAVKGLILTNAHVVRPGPVIAYASFSNYEEIELCPLYRDPVHDFGFFAFDPSALKFLDPLPAIPLAPDLARVGIPIRVVGNDAAEKLSILHSTLARLDRPAPFYGSSAANDFNTFYYQAASGTSGGSSGSPVLDRSGAAIALNAGGKSSAASSFYLPLDRPARALALLAAGKSVPRGTLTTVFAHKHYDELRRLGLSPDDEAAARATFPSGNGLLVVSKVLAGSASEAAGLAVGDIVWTLNGVPLNEFLTLEAVLDESVGNKVSLAVRRGGELVELCLPVVDLHAITPAEYVSFSAGIFHAVPYHIALNRSIPLEGVYVCSAGHALGSGGFAAGSVITAINGTPVPDLDTFEAQLAGFADGTKVTLHAFNVADPSRNVVAIAIIDRKWFPMARHVRNDATGVWDTVLSPPAPAPVPRAPQSTPLLDAGTSRIAAALAPSLVVVRMAIPHMIDGVVSSRFIGAGLIVDAARGLVVVDRGTVPISLGDVRISFANSFDVPANVLFLHPIHNFAIVQYEPSLVGSTPVASATLSSTPLTAGAATHFVGLNADETLITRASSVTKVAKFGMRRSKAPAFRQINIETVRLDLTLSSIGGVLVDDDGAVQAFWAAFLAKPSKTVAESAGGIPVTSVLAPFLDVYLSRPILTEPVPANTAHVQLWTVSLRGARAYGLTQAWVDTLAAISRSHEALKVEQVAFSSPAADALAAGDIVLAVDGTPVATFAGFAAAIATAPSVSLTLWRGGSQIEVPMETTPLVSDERARFVYWQGALLQPSFLELQLYQKDMPRGVYVARLHAGSSAHLWRLVSKTWIVAINNVPTPDLDACLAVLRTLKTGESARLHTVSLRGKTVVVTLRINNEYWPTVEWLRNGLEWERRVVEPLNE</sequence>